<evidence type="ECO:0000313" key="8">
    <source>
        <dbReference type="Proteomes" id="UP000000361"/>
    </source>
</evidence>
<feature type="domain" description="Ferric oxidoreductase" evidence="6">
    <location>
        <begin position="48"/>
        <end position="162"/>
    </location>
</feature>
<keyword evidence="4 5" id="KW-0472">Membrane</keyword>
<dbReference type="Proteomes" id="UP000000361">
    <property type="component" value="Chromosome 2"/>
</dbReference>
<feature type="transmembrane region" description="Helical" evidence="5">
    <location>
        <begin position="78"/>
        <end position="99"/>
    </location>
</feature>
<dbReference type="OrthoDB" id="7917288at2"/>
<evidence type="ECO:0000256" key="5">
    <source>
        <dbReference type="SAM" id="Phobius"/>
    </source>
</evidence>
<dbReference type="GeneID" id="93453057"/>
<feature type="transmembrane region" description="Helical" evidence="5">
    <location>
        <begin position="148"/>
        <end position="170"/>
    </location>
</feature>
<evidence type="ECO:0000259" key="6">
    <source>
        <dbReference type="Pfam" id="PF01794"/>
    </source>
</evidence>
<name>A1B7H6_PARDP</name>
<keyword evidence="8" id="KW-1185">Reference proteome</keyword>
<dbReference type="GO" id="GO:0016020">
    <property type="term" value="C:membrane"/>
    <property type="evidence" value="ECO:0007669"/>
    <property type="project" value="UniProtKB-SubCell"/>
</dbReference>
<dbReference type="HOGENOM" id="CLU_1377245_0_0_5"/>
<accession>A1B7H6</accession>
<evidence type="ECO:0000256" key="4">
    <source>
        <dbReference type="ARBA" id="ARBA00023136"/>
    </source>
</evidence>
<dbReference type="EnsemblBacteria" id="ABL71470">
    <property type="protein sequence ID" value="ABL71470"/>
    <property type="gene ID" value="Pden_3399"/>
</dbReference>
<proteinExistence type="predicted"/>
<keyword evidence="3 5" id="KW-1133">Transmembrane helix</keyword>
<feature type="transmembrane region" description="Helical" evidence="5">
    <location>
        <begin position="12"/>
        <end position="35"/>
    </location>
</feature>
<feature type="transmembrane region" description="Helical" evidence="5">
    <location>
        <begin position="41"/>
        <end position="66"/>
    </location>
</feature>
<dbReference type="InterPro" id="IPR013130">
    <property type="entry name" value="Fe3_Rdtase_TM_dom"/>
</dbReference>
<dbReference type="KEGG" id="pde:Pden_3399"/>
<dbReference type="Pfam" id="PF01794">
    <property type="entry name" value="Ferric_reduct"/>
    <property type="match status" value="1"/>
</dbReference>
<organism evidence="7 8">
    <name type="scientific">Paracoccus denitrificans (strain Pd 1222)</name>
    <dbReference type="NCBI Taxonomy" id="318586"/>
    <lineage>
        <taxon>Bacteria</taxon>
        <taxon>Pseudomonadati</taxon>
        <taxon>Pseudomonadota</taxon>
        <taxon>Alphaproteobacteria</taxon>
        <taxon>Rhodobacterales</taxon>
        <taxon>Paracoccaceae</taxon>
        <taxon>Paracoccus</taxon>
    </lineage>
</organism>
<evidence type="ECO:0000256" key="3">
    <source>
        <dbReference type="ARBA" id="ARBA00022989"/>
    </source>
</evidence>
<dbReference type="RefSeq" id="WP_011749648.1">
    <property type="nucleotide sequence ID" value="NC_008687.1"/>
</dbReference>
<feature type="transmembrane region" description="Helical" evidence="5">
    <location>
        <begin position="176"/>
        <end position="195"/>
    </location>
</feature>
<gene>
    <name evidence="7" type="ordered locus">Pden_3399</name>
</gene>
<reference evidence="8" key="1">
    <citation type="submission" date="2006-12" db="EMBL/GenBank/DDBJ databases">
        <title>Complete sequence of chromosome 2 of Paracoccus denitrificans PD1222.</title>
        <authorList>
            <person name="Copeland A."/>
            <person name="Lucas S."/>
            <person name="Lapidus A."/>
            <person name="Barry K."/>
            <person name="Detter J.C."/>
            <person name="Glavina del Rio T."/>
            <person name="Hammon N."/>
            <person name="Israni S."/>
            <person name="Dalin E."/>
            <person name="Tice H."/>
            <person name="Pitluck S."/>
            <person name="Munk A.C."/>
            <person name="Brettin T."/>
            <person name="Bruce D."/>
            <person name="Han C."/>
            <person name="Tapia R."/>
            <person name="Gilna P."/>
            <person name="Schmutz J."/>
            <person name="Larimer F."/>
            <person name="Land M."/>
            <person name="Hauser L."/>
            <person name="Kyrpides N."/>
            <person name="Lykidis A."/>
            <person name="Spiro S."/>
            <person name="Richardson D.J."/>
            <person name="Moir J.W.B."/>
            <person name="Ferguson S.J."/>
            <person name="van Spanning R.J.M."/>
            <person name="Richardson P."/>
        </authorList>
    </citation>
    <scope>NUCLEOTIDE SEQUENCE [LARGE SCALE GENOMIC DNA]</scope>
    <source>
        <strain evidence="8">Pd 1222</strain>
    </source>
</reference>
<evidence type="ECO:0000256" key="2">
    <source>
        <dbReference type="ARBA" id="ARBA00022692"/>
    </source>
</evidence>
<dbReference type="eggNOG" id="COG4097">
    <property type="taxonomic scope" value="Bacteria"/>
</dbReference>
<comment type="subcellular location">
    <subcellularLocation>
        <location evidence="1">Membrane</location>
        <topology evidence="1">Multi-pass membrane protein</topology>
    </subcellularLocation>
</comment>
<evidence type="ECO:0000313" key="7">
    <source>
        <dbReference type="EMBL" id="ABL71470.1"/>
    </source>
</evidence>
<dbReference type="EMBL" id="CP000490">
    <property type="protein sequence ID" value="ABL71470.1"/>
    <property type="molecule type" value="Genomic_DNA"/>
</dbReference>
<feature type="transmembrane region" description="Helical" evidence="5">
    <location>
        <begin position="119"/>
        <end position="136"/>
    </location>
</feature>
<evidence type="ECO:0000256" key="1">
    <source>
        <dbReference type="ARBA" id="ARBA00004141"/>
    </source>
</evidence>
<protein>
    <submittedName>
        <fullName evidence="7">Ferric reductase domain protein transmembrane component, N-terminal domain</fullName>
    </submittedName>
</protein>
<dbReference type="STRING" id="318586.Pden_3399"/>
<keyword evidence="2 5" id="KW-0812">Transmembrane</keyword>
<dbReference type="AlphaFoldDB" id="A1B7H6"/>
<sequence length="208" mass="22230">MRIGWADLVRGILVWTGLTTAVAVPVAAAAASPLLAWREPIYIAAGFTGVIALALLLFQPLLAGGYLPGLPALKGQRVHRLVGGVLVAAVILHVAGLWVTSPPDVIDALLFRSPTPFSFWGVVAMWAVFASALMAASRRRWRRHPHAWRLGHTVLAAVIVVGSVVHALLIEGTMETKSKAILCGLLIAATIMAVAKMRGWTIRARRDS</sequence>